<evidence type="ECO:0000313" key="2">
    <source>
        <dbReference type="Proteomes" id="UP000029500"/>
    </source>
</evidence>
<dbReference type="EMBL" id="CP009287">
    <property type="protein sequence ID" value="AIQ69903.1"/>
    <property type="molecule type" value="Genomic_DNA"/>
</dbReference>
<dbReference type="OrthoDB" id="2653318at2"/>
<keyword evidence="2" id="KW-1185">Reference proteome</keyword>
<dbReference type="Proteomes" id="UP000029500">
    <property type="component" value="Chromosome"/>
</dbReference>
<reference evidence="1 2" key="1">
    <citation type="submission" date="2014-08" db="EMBL/GenBank/DDBJ databases">
        <title>Comparative genomics of the Paenibacillus odorifer group.</title>
        <authorList>
            <person name="den Bakker H.C."/>
            <person name="Tsai Y.-C."/>
            <person name="Martin N."/>
            <person name="Korlach J."/>
            <person name="Wiedmann M."/>
        </authorList>
    </citation>
    <scope>NUCLEOTIDE SEQUENCE [LARGE SCALE GENOMIC DNA]</scope>
    <source>
        <strain evidence="1 2">DSM 15220</strain>
    </source>
</reference>
<protein>
    <submittedName>
        <fullName evidence="1">Uncharacterized protein</fullName>
    </submittedName>
</protein>
<dbReference type="HOGENOM" id="CLU_2509523_0_0_9"/>
<sequence length="85" mass="9927">MTILQEKYELLVEQEDQLLTSLRTTAAYESAIFQITHEQAVEIDLPTAEKIIDKFHEYTEELRLDLLYVRLEKSHVAGMLKLTAF</sequence>
<dbReference type="KEGG" id="pgm:PGRAT_21365"/>
<dbReference type="eggNOG" id="ENOG50308D3">
    <property type="taxonomic scope" value="Bacteria"/>
</dbReference>
<dbReference type="AlphaFoldDB" id="A0A089MEP5"/>
<accession>A0A089MEP5</accession>
<evidence type="ECO:0000313" key="1">
    <source>
        <dbReference type="EMBL" id="AIQ69903.1"/>
    </source>
</evidence>
<dbReference type="RefSeq" id="WP_025707954.1">
    <property type="nucleotide sequence ID" value="NZ_CP009287.1"/>
</dbReference>
<proteinExistence type="predicted"/>
<dbReference type="STRING" id="189425.PGRAT_21365"/>
<gene>
    <name evidence="1" type="ORF">PGRAT_21365</name>
</gene>
<name>A0A089MEP5_9BACL</name>
<organism evidence="1 2">
    <name type="scientific">Paenibacillus graminis</name>
    <dbReference type="NCBI Taxonomy" id="189425"/>
    <lineage>
        <taxon>Bacteria</taxon>
        <taxon>Bacillati</taxon>
        <taxon>Bacillota</taxon>
        <taxon>Bacilli</taxon>
        <taxon>Bacillales</taxon>
        <taxon>Paenibacillaceae</taxon>
        <taxon>Paenibacillus</taxon>
    </lineage>
</organism>